<comment type="caution">
    <text evidence="2">The sequence shown here is derived from an EMBL/GenBank/DDBJ whole genome shotgun (WGS) entry which is preliminary data.</text>
</comment>
<dbReference type="AlphaFoldDB" id="A0AAV0KY70"/>
<dbReference type="Proteomes" id="UP001154282">
    <property type="component" value="Unassembled WGS sequence"/>
</dbReference>
<reference evidence="2" key="1">
    <citation type="submission" date="2022-08" db="EMBL/GenBank/DDBJ databases">
        <authorList>
            <person name="Gutierrez-Valencia J."/>
        </authorList>
    </citation>
    <scope>NUCLEOTIDE SEQUENCE</scope>
</reference>
<name>A0AAV0KY70_9ROSI</name>
<evidence type="ECO:0000313" key="2">
    <source>
        <dbReference type="EMBL" id="CAI0427148.1"/>
    </source>
</evidence>
<sequence>MRAQQTSFWSQKMSCGRTIL</sequence>
<organism evidence="2 3">
    <name type="scientific">Linum tenue</name>
    <dbReference type="NCBI Taxonomy" id="586396"/>
    <lineage>
        <taxon>Eukaryota</taxon>
        <taxon>Viridiplantae</taxon>
        <taxon>Streptophyta</taxon>
        <taxon>Embryophyta</taxon>
        <taxon>Tracheophyta</taxon>
        <taxon>Spermatophyta</taxon>
        <taxon>Magnoliopsida</taxon>
        <taxon>eudicotyledons</taxon>
        <taxon>Gunneridae</taxon>
        <taxon>Pentapetalae</taxon>
        <taxon>rosids</taxon>
        <taxon>fabids</taxon>
        <taxon>Malpighiales</taxon>
        <taxon>Linaceae</taxon>
        <taxon>Linum</taxon>
    </lineage>
</organism>
<feature type="compositionally biased region" description="Polar residues" evidence="1">
    <location>
        <begin position="1"/>
        <end position="13"/>
    </location>
</feature>
<proteinExistence type="predicted"/>
<dbReference type="EMBL" id="CAMGYJ010000005">
    <property type="protein sequence ID" value="CAI0427148.1"/>
    <property type="molecule type" value="Genomic_DNA"/>
</dbReference>
<evidence type="ECO:0000313" key="3">
    <source>
        <dbReference type="Proteomes" id="UP001154282"/>
    </source>
</evidence>
<feature type="region of interest" description="Disordered" evidence="1">
    <location>
        <begin position="1"/>
        <end position="20"/>
    </location>
</feature>
<gene>
    <name evidence="2" type="ORF">LITE_LOCUS21083</name>
</gene>
<evidence type="ECO:0000256" key="1">
    <source>
        <dbReference type="SAM" id="MobiDB-lite"/>
    </source>
</evidence>
<protein>
    <submittedName>
        <fullName evidence="2">Uncharacterized protein</fullName>
    </submittedName>
</protein>
<keyword evidence="3" id="KW-1185">Reference proteome</keyword>
<accession>A0AAV0KY70</accession>